<evidence type="ECO:0000313" key="3">
    <source>
        <dbReference type="Proteomes" id="UP000187203"/>
    </source>
</evidence>
<dbReference type="EMBL" id="AWUE01012199">
    <property type="protein sequence ID" value="OMP09794.1"/>
    <property type="molecule type" value="Genomic_DNA"/>
</dbReference>
<reference evidence="3" key="1">
    <citation type="submission" date="2013-09" db="EMBL/GenBank/DDBJ databases">
        <title>Corchorus olitorius genome sequencing.</title>
        <authorList>
            <person name="Alam M."/>
            <person name="Haque M.S."/>
            <person name="Islam M.S."/>
            <person name="Emdad E.M."/>
            <person name="Islam M.M."/>
            <person name="Ahmed B."/>
            <person name="Halim A."/>
            <person name="Hossen Q.M.M."/>
            <person name="Hossain M.Z."/>
            <person name="Ahmed R."/>
            <person name="Khan M.M."/>
            <person name="Islam R."/>
            <person name="Rashid M.M."/>
            <person name="Khan S.A."/>
            <person name="Rahman M.S."/>
            <person name="Alam M."/>
            <person name="Yahiya A.S."/>
            <person name="Khan M.S."/>
            <person name="Azam M.S."/>
            <person name="Haque T."/>
            <person name="Lashkar M.Z.H."/>
            <person name="Akhand A.I."/>
            <person name="Morshed G."/>
            <person name="Roy S."/>
            <person name="Uddin K.S."/>
            <person name="Rabeya T."/>
            <person name="Hossain A.S."/>
            <person name="Chowdhury A."/>
            <person name="Snigdha A.R."/>
            <person name="Mortoza M.S."/>
            <person name="Matin S.A."/>
            <person name="Hoque S.M.E."/>
            <person name="Islam M.K."/>
            <person name="Roy D.K."/>
            <person name="Haider R."/>
            <person name="Moosa M.M."/>
            <person name="Elias S.M."/>
            <person name="Hasan A.M."/>
            <person name="Jahan S."/>
            <person name="Shafiuddin M."/>
            <person name="Mahmood N."/>
            <person name="Shommy N.S."/>
        </authorList>
    </citation>
    <scope>NUCLEOTIDE SEQUENCE [LARGE SCALE GENOMIC DNA]</scope>
    <source>
        <strain evidence="3">cv. O-4</strain>
    </source>
</reference>
<sequence>MSFSSKECVLKPSQLTRQSQDEPLSTAKARSIAIGKNEISSDVSLRLYAKQGFGGTRLRKLGRRMPCGEWNENGTPCVAVKKGVYAGKMEREQRFFIEFETIQSFFVCPATSVKDRV</sequence>
<feature type="region of interest" description="Disordered" evidence="1">
    <location>
        <begin position="1"/>
        <end position="23"/>
    </location>
</feature>
<evidence type="ECO:0000256" key="1">
    <source>
        <dbReference type="SAM" id="MobiDB-lite"/>
    </source>
</evidence>
<evidence type="ECO:0000313" key="2">
    <source>
        <dbReference type="EMBL" id="OMP09794.1"/>
    </source>
</evidence>
<name>A0A1R3KRV1_9ROSI</name>
<organism evidence="2 3">
    <name type="scientific">Corchorus olitorius</name>
    <dbReference type="NCBI Taxonomy" id="93759"/>
    <lineage>
        <taxon>Eukaryota</taxon>
        <taxon>Viridiplantae</taxon>
        <taxon>Streptophyta</taxon>
        <taxon>Embryophyta</taxon>
        <taxon>Tracheophyta</taxon>
        <taxon>Spermatophyta</taxon>
        <taxon>Magnoliopsida</taxon>
        <taxon>eudicotyledons</taxon>
        <taxon>Gunneridae</taxon>
        <taxon>Pentapetalae</taxon>
        <taxon>rosids</taxon>
        <taxon>malvids</taxon>
        <taxon>Malvales</taxon>
        <taxon>Malvaceae</taxon>
        <taxon>Grewioideae</taxon>
        <taxon>Apeibeae</taxon>
        <taxon>Corchorus</taxon>
    </lineage>
</organism>
<comment type="caution">
    <text evidence="2">The sequence shown here is derived from an EMBL/GenBank/DDBJ whole genome shotgun (WGS) entry which is preliminary data.</text>
</comment>
<dbReference type="OrthoDB" id="10474269at2759"/>
<feature type="compositionally biased region" description="Polar residues" evidence="1">
    <location>
        <begin position="13"/>
        <end position="23"/>
    </location>
</feature>
<dbReference type="AlphaFoldDB" id="A0A1R3KRV1"/>
<gene>
    <name evidence="2" type="ORF">COLO4_05131</name>
</gene>
<keyword evidence="3" id="KW-1185">Reference proteome</keyword>
<dbReference type="Proteomes" id="UP000187203">
    <property type="component" value="Unassembled WGS sequence"/>
</dbReference>
<accession>A0A1R3KRV1</accession>
<proteinExistence type="predicted"/>
<protein>
    <submittedName>
        <fullName evidence="2">Uncharacterized protein</fullName>
    </submittedName>
</protein>